<proteinExistence type="predicted"/>
<evidence type="ECO:0000256" key="1">
    <source>
        <dbReference type="SAM" id="MobiDB-lite"/>
    </source>
</evidence>
<gene>
    <name evidence="3" type="ORF">SEPMUDRAFT_63868</name>
</gene>
<dbReference type="HOGENOM" id="CLU_057752_5_2_1"/>
<dbReference type="Gene3D" id="3.30.710.10">
    <property type="entry name" value="Potassium Channel Kv1.1, Chain A"/>
    <property type="match status" value="1"/>
</dbReference>
<accession>M3BYP1</accession>
<feature type="domain" description="BTB" evidence="2">
    <location>
        <begin position="24"/>
        <end position="83"/>
    </location>
</feature>
<dbReference type="EMBL" id="KB456263">
    <property type="protein sequence ID" value="EMF13186.1"/>
    <property type="molecule type" value="Genomic_DNA"/>
</dbReference>
<dbReference type="OMA" id="FYHMDYL"/>
<evidence type="ECO:0000259" key="2">
    <source>
        <dbReference type="PROSITE" id="PS50097"/>
    </source>
</evidence>
<dbReference type="STRING" id="692275.M3BYP1"/>
<dbReference type="CDD" id="cd18186">
    <property type="entry name" value="BTB_POZ_ZBTB_KLHL-like"/>
    <property type="match status" value="1"/>
</dbReference>
<dbReference type="InterPro" id="IPR000210">
    <property type="entry name" value="BTB/POZ_dom"/>
</dbReference>
<organism evidence="3 4">
    <name type="scientific">Sphaerulina musiva (strain SO2202)</name>
    <name type="common">Poplar stem canker fungus</name>
    <name type="synonym">Septoria musiva</name>
    <dbReference type="NCBI Taxonomy" id="692275"/>
    <lineage>
        <taxon>Eukaryota</taxon>
        <taxon>Fungi</taxon>
        <taxon>Dikarya</taxon>
        <taxon>Ascomycota</taxon>
        <taxon>Pezizomycotina</taxon>
        <taxon>Dothideomycetes</taxon>
        <taxon>Dothideomycetidae</taxon>
        <taxon>Mycosphaerellales</taxon>
        <taxon>Mycosphaerellaceae</taxon>
        <taxon>Sphaerulina</taxon>
    </lineage>
</organism>
<dbReference type="PROSITE" id="PS50097">
    <property type="entry name" value="BTB"/>
    <property type="match status" value="1"/>
</dbReference>
<feature type="region of interest" description="Disordered" evidence="1">
    <location>
        <begin position="143"/>
        <end position="182"/>
    </location>
</feature>
<evidence type="ECO:0000313" key="4">
    <source>
        <dbReference type="Proteomes" id="UP000016931"/>
    </source>
</evidence>
<dbReference type="eggNOG" id="ENOG502SRV3">
    <property type="taxonomic scope" value="Eukaryota"/>
</dbReference>
<reference evidence="3 4" key="1">
    <citation type="journal article" date="2012" name="PLoS Pathog.">
        <title>Diverse lifestyles and strategies of plant pathogenesis encoded in the genomes of eighteen Dothideomycetes fungi.</title>
        <authorList>
            <person name="Ohm R.A."/>
            <person name="Feau N."/>
            <person name="Henrissat B."/>
            <person name="Schoch C.L."/>
            <person name="Horwitz B.A."/>
            <person name="Barry K.W."/>
            <person name="Condon B.J."/>
            <person name="Copeland A.C."/>
            <person name="Dhillon B."/>
            <person name="Glaser F."/>
            <person name="Hesse C.N."/>
            <person name="Kosti I."/>
            <person name="LaButti K."/>
            <person name="Lindquist E.A."/>
            <person name="Lucas S."/>
            <person name="Salamov A.A."/>
            <person name="Bradshaw R.E."/>
            <person name="Ciuffetti L."/>
            <person name="Hamelin R.C."/>
            <person name="Kema G.H.J."/>
            <person name="Lawrence C."/>
            <person name="Scott J.A."/>
            <person name="Spatafora J.W."/>
            <person name="Turgeon B.G."/>
            <person name="de Wit P.J.G.M."/>
            <person name="Zhong S."/>
            <person name="Goodwin S.B."/>
            <person name="Grigoriev I.V."/>
        </authorList>
    </citation>
    <scope>NUCLEOTIDE SEQUENCE [LARGE SCALE GENOMIC DNA]</scope>
    <source>
        <strain evidence="3 4">SO2202</strain>
    </source>
</reference>
<dbReference type="GeneID" id="27906793"/>
<sequence length="284" mass="32177">MTDSAAQSELMNALSALHLGGKYSDLTITCNYKQWAVHKAIVCSRSGFFDGACSHQFREAETGVIDLSEDDAEAVEQMIHFLYYLDYLNETPGQRPSAMFRHRAHSHSNRAPKKIDFTQIEDPLLAQAGFYLSQPLCPAERNDWADKPLQSPLRNRADSPHQYELQDSDAQSQESEEDNEQESHLVLHAQVYALGEKYDIPCLKQLAKQKFEMAAACYYDAAELAEAIELVYQSTVDTDRGLRDVVVQLFTMHPQLVQTQDMYAVIKDTPGLALDLWKVERGLR</sequence>
<dbReference type="RefSeq" id="XP_016761307.1">
    <property type="nucleotide sequence ID" value="XM_016909656.1"/>
</dbReference>
<protein>
    <recommendedName>
        <fullName evidence="2">BTB domain-containing protein</fullName>
    </recommendedName>
</protein>
<dbReference type="OrthoDB" id="6359816at2759"/>
<dbReference type="AlphaFoldDB" id="M3BYP1"/>
<dbReference type="InterPro" id="IPR011333">
    <property type="entry name" value="SKP1/BTB/POZ_sf"/>
</dbReference>
<evidence type="ECO:0000313" key="3">
    <source>
        <dbReference type="EMBL" id="EMF13186.1"/>
    </source>
</evidence>
<dbReference type="SUPFAM" id="SSF54695">
    <property type="entry name" value="POZ domain"/>
    <property type="match status" value="1"/>
</dbReference>
<name>M3BYP1_SPHMS</name>
<dbReference type="Proteomes" id="UP000016931">
    <property type="component" value="Unassembled WGS sequence"/>
</dbReference>
<keyword evidence="4" id="KW-1185">Reference proteome</keyword>
<dbReference type="PANTHER" id="PTHR47843:SF5">
    <property type="entry name" value="BTB_POZ DOMAIN PROTEIN"/>
    <property type="match status" value="1"/>
</dbReference>
<dbReference type="PANTHER" id="PTHR47843">
    <property type="entry name" value="BTB DOMAIN-CONTAINING PROTEIN-RELATED"/>
    <property type="match status" value="1"/>
</dbReference>
<dbReference type="Pfam" id="PF00651">
    <property type="entry name" value="BTB"/>
    <property type="match status" value="1"/>
</dbReference>